<keyword evidence="2" id="KW-1185">Reference proteome</keyword>
<sequence length="65" mass="7671">MSLIPTSGEFSAPYLYHELVNDRIRTLHREAEEQRLASRISRVRRAQRGVQRANERLNRALRLVL</sequence>
<gene>
    <name evidence="1" type="ORF">OUY24_38230</name>
</gene>
<comment type="caution">
    <text evidence="1">The sequence shown here is derived from an EMBL/GenBank/DDBJ whole genome shotgun (WGS) entry which is preliminary data.</text>
</comment>
<dbReference type="RefSeq" id="WP_148029291.1">
    <property type="nucleotide sequence ID" value="NZ_BAABFD010000013.1"/>
</dbReference>
<evidence type="ECO:0000313" key="2">
    <source>
        <dbReference type="Proteomes" id="UP001212498"/>
    </source>
</evidence>
<accession>A0ABT4TAG1</accession>
<protein>
    <submittedName>
        <fullName evidence="1">Uncharacterized protein</fullName>
    </submittedName>
</protein>
<organism evidence="1 2">
    <name type="scientific">Nonomuraea ferruginea</name>
    <dbReference type="NCBI Taxonomy" id="46174"/>
    <lineage>
        <taxon>Bacteria</taxon>
        <taxon>Bacillati</taxon>
        <taxon>Actinomycetota</taxon>
        <taxon>Actinomycetes</taxon>
        <taxon>Streptosporangiales</taxon>
        <taxon>Streptosporangiaceae</taxon>
        <taxon>Nonomuraea</taxon>
    </lineage>
</organism>
<name>A0ABT4TAG1_9ACTN</name>
<proteinExistence type="predicted"/>
<dbReference type="EMBL" id="JAPNUD010000201">
    <property type="protein sequence ID" value="MDA0646501.1"/>
    <property type="molecule type" value="Genomic_DNA"/>
</dbReference>
<dbReference type="Proteomes" id="UP001212498">
    <property type="component" value="Unassembled WGS sequence"/>
</dbReference>
<reference evidence="1 2" key="1">
    <citation type="submission" date="2022-11" db="EMBL/GenBank/DDBJ databases">
        <title>Nonomuraea corallina sp. nov., a new species of the genus Nonomuraea isolated from sea side sediment in Thai sea.</title>
        <authorList>
            <person name="Ngamcharungchit C."/>
            <person name="Matsumoto A."/>
            <person name="Suriyachadkun C."/>
            <person name="Panbangred W."/>
            <person name="Inahashi Y."/>
            <person name="Intra B."/>
        </authorList>
    </citation>
    <scope>NUCLEOTIDE SEQUENCE [LARGE SCALE GENOMIC DNA]</scope>
    <source>
        <strain evidence="1 2">DSM 43553</strain>
    </source>
</reference>
<evidence type="ECO:0000313" key="1">
    <source>
        <dbReference type="EMBL" id="MDA0646501.1"/>
    </source>
</evidence>